<dbReference type="OrthoDB" id="88488at2759"/>
<dbReference type="SUPFAM" id="SSF51197">
    <property type="entry name" value="Clavaminate synthase-like"/>
    <property type="match status" value="1"/>
</dbReference>
<evidence type="ECO:0000313" key="2">
    <source>
        <dbReference type="Proteomes" id="UP000018958"/>
    </source>
</evidence>
<dbReference type="Proteomes" id="UP000018958">
    <property type="component" value="Unassembled WGS sequence"/>
</dbReference>
<gene>
    <name evidence="1" type="ORF">F441_17222</name>
</gene>
<evidence type="ECO:0000313" key="1">
    <source>
        <dbReference type="EMBL" id="ETP06388.1"/>
    </source>
</evidence>
<reference evidence="1 2" key="1">
    <citation type="submission" date="2013-11" db="EMBL/GenBank/DDBJ databases">
        <title>The Genome Sequence of Phytophthora parasitica CJ01A1.</title>
        <authorList>
            <consortium name="The Broad Institute Genomics Platform"/>
            <person name="Russ C."/>
            <person name="Tyler B."/>
            <person name="Panabieres F."/>
            <person name="Shan W."/>
            <person name="Tripathy S."/>
            <person name="Grunwald N."/>
            <person name="Machado M."/>
            <person name="Johnson C.S."/>
            <person name="Walker B."/>
            <person name="Young S.K."/>
            <person name="Zeng Q."/>
            <person name="Gargeya S."/>
            <person name="Fitzgerald M."/>
            <person name="Haas B."/>
            <person name="Abouelleil A."/>
            <person name="Allen A.W."/>
            <person name="Alvarado L."/>
            <person name="Arachchi H.M."/>
            <person name="Berlin A.M."/>
            <person name="Chapman S.B."/>
            <person name="Gainer-Dewar J."/>
            <person name="Goldberg J."/>
            <person name="Griggs A."/>
            <person name="Gujja S."/>
            <person name="Hansen M."/>
            <person name="Howarth C."/>
            <person name="Imamovic A."/>
            <person name="Ireland A."/>
            <person name="Larimer J."/>
            <person name="McCowan C."/>
            <person name="Murphy C."/>
            <person name="Pearson M."/>
            <person name="Poon T.W."/>
            <person name="Priest M."/>
            <person name="Roberts A."/>
            <person name="Saif S."/>
            <person name="Shea T."/>
            <person name="Sisk P."/>
            <person name="Sykes S."/>
            <person name="Wortman J."/>
            <person name="Nusbaum C."/>
            <person name="Birren B."/>
        </authorList>
    </citation>
    <scope>NUCLEOTIDE SEQUENCE [LARGE SCALE GENOMIC DNA]</scope>
    <source>
        <strain evidence="1 2">CJ01A1</strain>
    </source>
</reference>
<name>W2W8Q5_PHYNI</name>
<dbReference type="AlphaFoldDB" id="W2W8Q5"/>
<proteinExistence type="predicted"/>
<organism evidence="1 2">
    <name type="scientific">Phytophthora nicotianae CJ01A1</name>
    <dbReference type="NCBI Taxonomy" id="1317063"/>
    <lineage>
        <taxon>Eukaryota</taxon>
        <taxon>Sar</taxon>
        <taxon>Stramenopiles</taxon>
        <taxon>Oomycota</taxon>
        <taxon>Peronosporomycetes</taxon>
        <taxon>Peronosporales</taxon>
        <taxon>Peronosporaceae</taxon>
        <taxon>Phytophthora</taxon>
    </lineage>
</organism>
<accession>W2W8Q5</accession>
<sequence>METLPTGPLLPYGYLPVGLVLPDTVIPSLLAEAKARSYNGVFNRVGGEDDNFRQQSRVNPRSMSSSLQESSKALKMVVAMPHPGWEPGVFSFMRSMPGGSEQEPHQDYQESDLHDFALGPGTKLRIYVGCFTARDDSKARVVEIPVGFCVLFRGNLIHNGMPYTTTNYCLHCYLSYAGMKWTPDIVQDALPQHGECQYCGEKVEKGQALRKHRFYCEKNPKGVENRLKRKRGTKKVSTSVRFAIRCSSTRALYASTR</sequence>
<dbReference type="EMBL" id="ANIX01003452">
    <property type="protein sequence ID" value="ETP06388.1"/>
    <property type="molecule type" value="Genomic_DNA"/>
</dbReference>
<comment type="caution">
    <text evidence="1">The sequence shown here is derived from an EMBL/GenBank/DDBJ whole genome shotgun (WGS) entry which is preliminary data.</text>
</comment>
<protein>
    <submittedName>
        <fullName evidence="1">Uncharacterized protein</fullName>
    </submittedName>
</protein>